<dbReference type="InterPro" id="IPR001590">
    <property type="entry name" value="Peptidase_M12B"/>
</dbReference>
<feature type="domain" description="GON" evidence="16">
    <location>
        <begin position="1722"/>
        <end position="1949"/>
    </location>
</feature>
<evidence type="ECO:0000259" key="16">
    <source>
        <dbReference type="PROSITE" id="PS51046"/>
    </source>
</evidence>
<evidence type="ECO:0000256" key="8">
    <source>
        <dbReference type="ARBA" id="ARBA00023157"/>
    </source>
</evidence>
<organism evidence="17 18">
    <name type="scientific">Calicophoron daubneyi</name>
    <name type="common">Rumen fluke</name>
    <name type="synonym">Paramphistomum daubneyi</name>
    <dbReference type="NCBI Taxonomy" id="300641"/>
    <lineage>
        <taxon>Eukaryota</taxon>
        <taxon>Metazoa</taxon>
        <taxon>Spiralia</taxon>
        <taxon>Lophotrochozoa</taxon>
        <taxon>Platyhelminthes</taxon>
        <taxon>Trematoda</taxon>
        <taxon>Digenea</taxon>
        <taxon>Plagiorchiida</taxon>
        <taxon>Pronocephalata</taxon>
        <taxon>Paramphistomoidea</taxon>
        <taxon>Paramphistomidae</taxon>
        <taxon>Calicophoron</taxon>
    </lineage>
</organism>
<evidence type="ECO:0000256" key="11">
    <source>
        <dbReference type="PIRSR" id="PIRSR613273-2"/>
    </source>
</evidence>
<dbReference type="PRINTS" id="PR01857">
    <property type="entry name" value="ADAMTSFAMILY"/>
</dbReference>
<keyword evidence="11" id="KW-0106">Calcium</keyword>
<comment type="cofactor">
    <cofactor evidence="11">
        <name>Zn(2+)</name>
        <dbReference type="ChEBI" id="CHEBI:29105"/>
    </cofactor>
    <text evidence="11">Binds 1 zinc ion per subunit.</text>
</comment>
<keyword evidence="2" id="KW-0964">Secreted</keyword>
<dbReference type="InterPro" id="IPR013273">
    <property type="entry name" value="ADAMTS/ADAMTS-like"/>
</dbReference>
<gene>
    <name evidence="17" type="ORF">CDAUBV1_LOCUS10392</name>
</gene>
<feature type="domain" description="Peptidase M12B" evidence="15">
    <location>
        <begin position="198"/>
        <end position="418"/>
    </location>
</feature>
<dbReference type="FunFam" id="2.20.100.10:FF:000006">
    <property type="entry name" value="A disintegrin and metalloproteinase with thrombospondin motifs 1"/>
    <property type="match status" value="1"/>
</dbReference>
<feature type="disulfide bond" evidence="12">
    <location>
        <begin position="460"/>
        <end position="480"/>
    </location>
</feature>
<dbReference type="PROSITE" id="PS51046">
    <property type="entry name" value="GON"/>
    <property type="match status" value="1"/>
</dbReference>
<dbReference type="InterPro" id="IPR045371">
    <property type="entry name" value="ADAMTS_CR_3"/>
</dbReference>
<feature type="binding site" evidence="11">
    <location>
        <position position="267"/>
    </location>
    <ligand>
        <name>Ca(2+)</name>
        <dbReference type="ChEBI" id="CHEBI:29108"/>
        <label>2</label>
    </ligand>
</feature>
<evidence type="ECO:0000259" key="15">
    <source>
        <dbReference type="PROSITE" id="PS50215"/>
    </source>
</evidence>
<dbReference type="Gene3D" id="3.40.1620.60">
    <property type="match status" value="1"/>
</dbReference>
<feature type="disulfide bond" evidence="12">
    <location>
        <begin position="329"/>
        <end position="397"/>
    </location>
</feature>
<evidence type="ECO:0000256" key="6">
    <source>
        <dbReference type="ARBA" id="ARBA00022833"/>
    </source>
</evidence>
<feature type="compositionally biased region" description="Basic and acidic residues" evidence="14">
    <location>
        <begin position="55"/>
        <end position="65"/>
    </location>
</feature>
<evidence type="ECO:0000256" key="4">
    <source>
        <dbReference type="ARBA" id="ARBA00022723"/>
    </source>
</evidence>
<evidence type="ECO:0008006" key="19">
    <source>
        <dbReference type="Google" id="ProtNLM"/>
    </source>
</evidence>
<evidence type="ECO:0000256" key="7">
    <source>
        <dbReference type="ARBA" id="ARBA00023049"/>
    </source>
</evidence>
<feature type="disulfide bond" evidence="12">
    <location>
        <begin position="289"/>
        <end position="413"/>
    </location>
</feature>
<evidence type="ECO:0000313" key="18">
    <source>
        <dbReference type="Proteomes" id="UP001497525"/>
    </source>
</evidence>
<feature type="region of interest" description="Disordered" evidence="14">
    <location>
        <begin position="148"/>
        <end position="174"/>
    </location>
</feature>
<dbReference type="InterPro" id="IPR000884">
    <property type="entry name" value="TSP1_rpt"/>
</dbReference>
<dbReference type="Pfam" id="PF19236">
    <property type="entry name" value="ADAMTS_CR_3"/>
    <property type="match status" value="1"/>
</dbReference>
<evidence type="ECO:0000256" key="13">
    <source>
        <dbReference type="PROSITE-ProRule" id="PRU00276"/>
    </source>
</evidence>
<feature type="disulfide bond" evidence="12">
    <location>
        <begin position="531"/>
        <end position="569"/>
    </location>
</feature>
<feature type="compositionally biased region" description="Polar residues" evidence="14">
    <location>
        <begin position="43"/>
        <end position="54"/>
    </location>
</feature>
<feature type="region of interest" description="Disordered" evidence="14">
    <location>
        <begin position="102"/>
        <end position="123"/>
    </location>
</feature>
<dbReference type="Pfam" id="PF17771">
    <property type="entry name" value="ADAMTS_CR_2"/>
    <property type="match status" value="1"/>
</dbReference>
<dbReference type="Pfam" id="PF00090">
    <property type="entry name" value="TSP_1"/>
    <property type="match status" value="1"/>
</dbReference>
<dbReference type="EMBL" id="CAXLJL010000301">
    <property type="protein sequence ID" value="CAL5136331.1"/>
    <property type="molecule type" value="Genomic_DNA"/>
</dbReference>
<dbReference type="InterPro" id="IPR041645">
    <property type="entry name" value="ADAMTS_CR_2"/>
</dbReference>
<evidence type="ECO:0000256" key="14">
    <source>
        <dbReference type="SAM" id="MobiDB-lite"/>
    </source>
</evidence>
<dbReference type="InterPro" id="IPR024079">
    <property type="entry name" value="MetalloPept_cat_dom_sf"/>
</dbReference>
<dbReference type="GO" id="GO:0031012">
    <property type="term" value="C:extracellular matrix"/>
    <property type="evidence" value="ECO:0007669"/>
    <property type="project" value="TreeGrafter"/>
</dbReference>
<keyword evidence="6 11" id="KW-0862">Zinc</keyword>
<dbReference type="Gene3D" id="2.60.120.830">
    <property type="match status" value="1"/>
</dbReference>
<dbReference type="GO" id="GO:0005576">
    <property type="term" value="C:extracellular region"/>
    <property type="evidence" value="ECO:0007669"/>
    <property type="project" value="UniProtKB-SubCell"/>
</dbReference>
<comment type="caution">
    <text evidence="13">Lacks conserved residue(s) required for the propagation of feature annotation.</text>
</comment>
<dbReference type="GO" id="GO:0030198">
    <property type="term" value="P:extracellular matrix organization"/>
    <property type="evidence" value="ECO:0007669"/>
    <property type="project" value="InterPro"/>
</dbReference>
<comment type="subcellular location">
    <subcellularLocation>
        <location evidence="1">Secreted</location>
    </subcellularLocation>
</comment>
<feature type="binding site" evidence="11">
    <location>
        <position position="267"/>
    </location>
    <ligand>
        <name>Ca(2+)</name>
        <dbReference type="ChEBI" id="CHEBI:29108"/>
        <label>1</label>
    </ligand>
</feature>
<dbReference type="InterPro" id="IPR012314">
    <property type="entry name" value="Pept_M12B_GON-ADAMTSs"/>
</dbReference>
<dbReference type="PROSITE" id="PS50215">
    <property type="entry name" value="ADAM_MEPRO"/>
    <property type="match status" value="1"/>
</dbReference>
<keyword evidence="7" id="KW-0482">Metalloprotease</keyword>
<dbReference type="Gene3D" id="2.20.100.10">
    <property type="entry name" value="Thrombospondin type-1 (TSP1) repeat"/>
    <property type="match status" value="3"/>
</dbReference>
<keyword evidence="3" id="KW-0645">Protease</keyword>
<dbReference type="Pfam" id="PF19030">
    <property type="entry name" value="TSP1_ADAMTS"/>
    <property type="match status" value="4"/>
</dbReference>
<dbReference type="SUPFAM" id="SSF82895">
    <property type="entry name" value="TSP-1 type 1 repeat"/>
    <property type="match status" value="6"/>
</dbReference>
<sequence>MPNSPRNRTFPLLRSIDKEVNIPSECELAVRKQIVDWSKKQSRLSTTDGVLSSRNTEDQEHRCSDPEDVPMMLTARYASRSTLDTVSKPVLTTRFKTIPVRSRRAHNLRPRRKSPRFPTPTEDTQFLLRGTSRTIRMDQKGVVMIDQQESPTVLESRPIQSVPDRPRSIESPSFVSGGINATSEESHPVLSFEYVEPHTIELLVVVTERMRNRFGSLLTDYLLSTLTTVSAILRHHSLKISMQLSVVDIILLDRVYAKGGFVARNEDGGDLAVDDVFAKSGVAHYRSMCNTESSCLAVLDRGFGTGYIIAHELGHQLSAKHDFERNSNCGQEKDGPLPTDVDSFNDYFPGFQGASVDEFQNTQRYAESWRADDSARRDTIMSGTLHFDNFPLRWSACSQRAVHQFLQSNAAACLRQQGMPSPLYNADYLAKRYVDDLPGAVLSLDQQCQLVLKVSTASFCGSSLPMCQQLYCQDSPEGGCSPMETAWAEGTACGEDKWCLQGECVPTSRKPVRVDGNWGDWGPWSACSKSCGGGVRFSERECNNPKPQNGGEYCFGTRTRMRSCAIQPCENPVNIRQHLCGQISQSYGTALEPYMPKIGEATACNLICLDHGRAVPHRVSLPDGTPCYPQRDDICVKGRCWETGCDGVLGSSQRFDECRVCGGDNSTCVEISGVFHGESMNSLGVHPRGLITAVHIPSGVTNAFVRKTSPRTTPFSANSYDDFMLLIFEELKTQIRRGETREPFAGAELYYSGSRRSEEIVRITGKIHKVINIVIRVENPQTTRPLPLVEYRYFVDKAQRHNPLYFVAEEEAEMAAIQEARRSGRSERFGTVTVEPVQHMEAKKRPRVYFAWRISELPSGCTSCAGNSTSHAECYPMLENEAERSLFSEYDFYHPVADRLCSSVPRPAPVFRRCADYCGVRWSVVAADSDHGDAGRETACSARCGGGRQRVTHICEEYVVPAEQQDKSKGLWRPAQLGEWACVKAGLGNAPPQPTYVACQGSCSPVFWIPSNWSECSDQCGYGERHRSITCQEESGRKWPLRECVVSGEQSAVTPLTFPNRIDQSTTDLVLSHLTKSHLKDQLQDSLTFDQYEACMSLEECKSQVQWSTTQWSDCQPLTEEMQSVCRSLGETSTGAPHGDGIIGMRQRQVYCLLLVPQVPSSMSQYVIDEGRSSGPPWRMQMEFCRKATNLIGLVEEPPGREPCNQPFCFRWGEAKLGQCSATCGVGTRPAYVPCERIRLNLQTFDVQTPDRPAYEIEEVSLTECHNHLGYTPRILLSSDNQSVFVETLERSPKEKLTTEVRSLSPSEPFYLTCVNTGCEAKLPAWHTTSWSKCSVTCGYGTRSRRAICMLETHNESPKDYQIGSNYDDYAMSYATIQTSNKLRTEAADPKMCEDAQLPKPAEEETCLEGPCPQWMPGEWGPCEGVCEYGIQRRQIECVLDLSPKRVQHRQPVTKDGDKDAVLFASPKFYVSMRHKKSKDLVPVETDRCRNAGPKPPENRVCLISSGCPYWHASEWSQCSVDCGVGVRRRSVDCRYPNGTVLYSGSGVNIWNSQTYGGMYTAETDISLKEIIRDVTEASTAPRCRMPTPVEETSCKTRICTGPEPFWWTVMISKCDSETCDVEGRQNRAIKCLSSSLGQIDEMACKHLERPKDWIPCVPFRCKTFHWTTDAWSKCPNECGFRTRYRRARCVDNIGDEYSDSVCPAHLKPSVRDVCTDLCTNMPRSCKDIKQRHPSATDDIYSLLIGQTQVSIYCADMNTDNPKEYITLRRVNIARAAAFLPPTSYSSWCLANMENPFSKLTNTMSNDVDTTDHWLHERMIQQEVSAVNCKDCHYIRNLASVTYYQKIRLNIKNLQVDIEDTRFAYTVGPSAIPFGTAKDCFGSTGYFQIDLSDTGFRVSAETHWTRNVAHSAAHIHRSQAHALSVLWEIEDSLDVAERKGESESTNQVKIEESTPASHNLERRTLRSRELKYTTNILSPDEGRDVSSEGSTNNYQNIVRSIHLLTNNSDRLEAHREECMVYRKYTNRTFLCAPSLTQAAQLFMKHDDCQADYLNVPDNKLVNSV</sequence>
<dbReference type="PROSITE" id="PS50092">
    <property type="entry name" value="TSP1"/>
    <property type="match status" value="4"/>
</dbReference>
<feature type="active site" evidence="10 13">
    <location>
        <position position="312"/>
    </location>
</feature>
<dbReference type="Pfam" id="PF08685">
    <property type="entry name" value="GON"/>
    <property type="match status" value="2"/>
</dbReference>
<feature type="disulfide bond" evidence="12">
    <location>
        <begin position="467"/>
        <end position="499"/>
    </location>
</feature>
<evidence type="ECO:0000256" key="9">
    <source>
        <dbReference type="ARBA" id="ARBA00023180"/>
    </source>
</evidence>
<feature type="binding site" evidence="11">
    <location>
        <position position="201"/>
    </location>
    <ligand>
        <name>Ca(2+)</name>
        <dbReference type="ChEBI" id="CHEBI:29108"/>
        <label>1</label>
    </ligand>
</feature>
<dbReference type="InterPro" id="IPR050439">
    <property type="entry name" value="ADAMTS_ADAMTS-like"/>
</dbReference>
<dbReference type="PANTHER" id="PTHR13723">
    <property type="entry name" value="ADAMTS A DISINTEGRIN AND METALLOPROTEASE WITH THROMBOSPONDIN MOTIFS PROTEASE"/>
    <property type="match status" value="1"/>
</dbReference>
<feature type="binding site" evidence="11 13">
    <location>
        <position position="315"/>
    </location>
    <ligand>
        <name>Zn(2+)</name>
        <dbReference type="ChEBI" id="CHEBI:29105"/>
        <note>catalytic</note>
    </ligand>
</feature>
<evidence type="ECO:0000256" key="2">
    <source>
        <dbReference type="ARBA" id="ARBA00022525"/>
    </source>
</evidence>
<evidence type="ECO:0000256" key="10">
    <source>
        <dbReference type="PIRSR" id="PIRSR613273-1"/>
    </source>
</evidence>
<feature type="disulfide bond" evidence="12">
    <location>
        <begin position="448"/>
        <end position="472"/>
    </location>
</feature>
<feature type="binding site" evidence="11 13">
    <location>
        <position position="321"/>
    </location>
    <ligand>
        <name>Zn(2+)</name>
        <dbReference type="ChEBI" id="CHEBI:29105"/>
        <note>catalytic</note>
    </ligand>
</feature>
<feature type="disulfide bond" evidence="12">
    <location>
        <begin position="493"/>
        <end position="504"/>
    </location>
</feature>
<feature type="compositionally biased region" description="Basic residues" evidence="14">
    <location>
        <begin position="102"/>
        <end position="115"/>
    </location>
</feature>
<dbReference type="InterPro" id="IPR036383">
    <property type="entry name" value="TSP1_rpt_sf"/>
</dbReference>
<protein>
    <recommendedName>
        <fullName evidence="19">A disintegrin and metalloproteinase with thrombospondin motifs 9</fullName>
    </recommendedName>
</protein>
<feature type="region of interest" description="Disordered" evidence="14">
    <location>
        <begin position="1938"/>
        <end position="1960"/>
    </location>
</feature>
<accession>A0AAV2TJT3</accession>
<keyword evidence="8 12" id="KW-1015">Disulfide bond</keyword>
<dbReference type="Proteomes" id="UP001497525">
    <property type="component" value="Unassembled WGS sequence"/>
</dbReference>
<evidence type="ECO:0000256" key="3">
    <source>
        <dbReference type="ARBA" id="ARBA00022670"/>
    </source>
</evidence>
<dbReference type="Gene3D" id="3.40.390.10">
    <property type="entry name" value="Collagenase (Catalytic Domain)"/>
    <property type="match status" value="1"/>
</dbReference>
<feature type="binding site" evidence="11">
    <location>
        <position position="201"/>
    </location>
    <ligand>
        <name>Ca(2+)</name>
        <dbReference type="ChEBI" id="CHEBI:29108"/>
        <label>2</label>
    </ligand>
</feature>
<keyword evidence="5" id="KW-0378">Hydrolase</keyword>
<proteinExistence type="predicted"/>
<dbReference type="SUPFAM" id="SSF55486">
    <property type="entry name" value="Metalloproteases ('zincins'), catalytic domain"/>
    <property type="match status" value="1"/>
</dbReference>
<feature type="disulfide bond" evidence="12">
    <location>
        <begin position="542"/>
        <end position="554"/>
    </location>
</feature>
<dbReference type="GO" id="GO:0008270">
    <property type="term" value="F:zinc ion binding"/>
    <property type="evidence" value="ECO:0007669"/>
    <property type="project" value="InterPro"/>
</dbReference>
<dbReference type="GO" id="GO:0004222">
    <property type="term" value="F:metalloendopeptidase activity"/>
    <property type="evidence" value="ECO:0007669"/>
    <property type="project" value="InterPro"/>
</dbReference>
<dbReference type="PANTHER" id="PTHR13723:SF281">
    <property type="entry name" value="PAPILIN"/>
    <property type="match status" value="1"/>
</dbReference>
<feature type="binding site" evidence="11">
    <location>
        <position position="270"/>
    </location>
    <ligand>
        <name>Ca(2+)</name>
        <dbReference type="ChEBI" id="CHEBI:29108"/>
        <label>1</label>
    </ligand>
</feature>
<comment type="caution">
    <text evidence="17">The sequence shown here is derived from an EMBL/GenBank/DDBJ whole genome shotgun (WGS) entry which is preliminary data.</text>
</comment>
<feature type="region of interest" description="Disordered" evidence="14">
    <location>
        <begin position="43"/>
        <end position="66"/>
    </location>
</feature>
<feature type="disulfide bond" evidence="12">
    <location>
        <begin position="527"/>
        <end position="564"/>
    </location>
</feature>
<keyword evidence="9" id="KW-0325">Glycoprotein</keyword>
<dbReference type="SMART" id="SM00209">
    <property type="entry name" value="TSP1"/>
    <property type="match status" value="5"/>
</dbReference>
<reference evidence="17" key="1">
    <citation type="submission" date="2024-06" db="EMBL/GenBank/DDBJ databases">
        <authorList>
            <person name="Liu X."/>
            <person name="Lenzi L."/>
            <person name="Haldenby T S."/>
            <person name="Uol C."/>
        </authorList>
    </citation>
    <scope>NUCLEOTIDE SEQUENCE</scope>
</reference>
<feature type="binding site" evidence="11">
    <location>
        <position position="413"/>
    </location>
    <ligand>
        <name>Ca(2+)</name>
        <dbReference type="ChEBI" id="CHEBI:29108"/>
        <label>1</label>
    </ligand>
</feature>
<feature type="binding site" evidence="11 13">
    <location>
        <position position="311"/>
    </location>
    <ligand>
        <name>Zn(2+)</name>
        <dbReference type="ChEBI" id="CHEBI:29105"/>
        <note>catalytic</note>
    </ligand>
</feature>
<evidence type="ECO:0000256" key="5">
    <source>
        <dbReference type="ARBA" id="ARBA00022801"/>
    </source>
</evidence>
<keyword evidence="4 11" id="KW-0479">Metal-binding</keyword>
<evidence type="ECO:0000313" key="17">
    <source>
        <dbReference type="EMBL" id="CAL5136331.1"/>
    </source>
</evidence>
<evidence type="ECO:0000256" key="1">
    <source>
        <dbReference type="ARBA" id="ARBA00004613"/>
    </source>
</evidence>
<dbReference type="GO" id="GO:0006508">
    <property type="term" value="P:proteolysis"/>
    <property type="evidence" value="ECO:0007669"/>
    <property type="project" value="UniProtKB-KW"/>
</dbReference>
<evidence type="ECO:0000256" key="12">
    <source>
        <dbReference type="PIRSR" id="PIRSR613273-3"/>
    </source>
</evidence>
<name>A0AAV2TJT3_CALDB</name>